<evidence type="ECO:0000256" key="6">
    <source>
        <dbReference type="ARBA" id="ARBA00039017"/>
    </source>
</evidence>
<protein>
    <recommendedName>
        <fullName evidence="6">nicotinamidase</fullName>
        <ecNumber evidence="6">3.5.1.19</ecNumber>
    </recommendedName>
    <alternativeName>
        <fullName evidence="7">Nicotinamide deamidase</fullName>
    </alternativeName>
</protein>
<dbReference type="InterPro" id="IPR000868">
    <property type="entry name" value="Isochorismatase-like_dom"/>
</dbReference>
<dbReference type="Proteomes" id="UP000240010">
    <property type="component" value="Unassembled WGS sequence"/>
</dbReference>
<comment type="caution">
    <text evidence="9">The sequence shown here is derived from an EMBL/GenBank/DDBJ whole genome shotgun (WGS) entry which is preliminary data.</text>
</comment>
<dbReference type="InterPro" id="IPR036380">
    <property type="entry name" value="Isochorismatase-like_sf"/>
</dbReference>
<proteinExistence type="inferred from homology"/>
<dbReference type="Pfam" id="PF00857">
    <property type="entry name" value="Isochorismatase"/>
    <property type="match status" value="1"/>
</dbReference>
<feature type="domain" description="Isochorismatase-like" evidence="8">
    <location>
        <begin position="19"/>
        <end position="198"/>
    </location>
</feature>
<keyword evidence="4" id="KW-0378">Hydrolase</keyword>
<dbReference type="GO" id="GO:0046872">
    <property type="term" value="F:metal ion binding"/>
    <property type="evidence" value="ECO:0007669"/>
    <property type="project" value="UniProtKB-KW"/>
</dbReference>
<evidence type="ECO:0000256" key="1">
    <source>
        <dbReference type="ARBA" id="ARBA00006336"/>
    </source>
</evidence>
<organism evidence="9 10">
    <name type="scientific">Methylobacter tundripaludum</name>
    <dbReference type="NCBI Taxonomy" id="173365"/>
    <lineage>
        <taxon>Bacteria</taxon>
        <taxon>Pseudomonadati</taxon>
        <taxon>Pseudomonadota</taxon>
        <taxon>Gammaproteobacteria</taxon>
        <taxon>Methylococcales</taxon>
        <taxon>Methylococcaceae</taxon>
        <taxon>Methylobacter</taxon>
    </lineage>
</organism>
<reference evidence="9 10" key="1">
    <citation type="submission" date="2018-02" db="EMBL/GenBank/DDBJ databases">
        <title>Subsurface microbial communities from deep shales in Ohio and West Virginia, USA.</title>
        <authorList>
            <person name="Wrighton K."/>
        </authorList>
    </citation>
    <scope>NUCLEOTIDE SEQUENCE [LARGE SCALE GENOMIC DNA]</scope>
    <source>
        <strain evidence="9 10">OWC-DMM</strain>
    </source>
</reference>
<keyword evidence="2" id="KW-0662">Pyridine nucleotide biosynthesis</keyword>
<evidence type="ECO:0000256" key="5">
    <source>
        <dbReference type="ARBA" id="ARBA00037900"/>
    </source>
</evidence>
<evidence type="ECO:0000313" key="10">
    <source>
        <dbReference type="Proteomes" id="UP000240010"/>
    </source>
</evidence>
<comment type="pathway">
    <text evidence="5">Cofactor biosynthesis; nicotinate biosynthesis; nicotinate from nicotinamide: step 1/1.</text>
</comment>
<gene>
    <name evidence="9" type="ORF">B0F87_11914</name>
</gene>
<evidence type="ECO:0000256" key="3">
    <source>
        <dbReference type="ARBA" id="ARBA00022723"/>
    </source>
</evidence>
<evidence type="ECO:0000256" key="2">
    <source>
        <dbReference type="ARBA" id="ARBA00022642"/>
    </source>
</evidence>
<dbReference type="EC" id="3.5.1.19" evidence="6"/>
<sequence>MTNKRKSTDQIELGKGDTLLISDIQNDFLPGGSLAVSEGEQIIPVLNGYIDRFSHRQLPVFATRDWHPAKHCSFIQQGGPWPEHCIAGSKGAGFPADLHLPASAYIISKGTDVEREGYSSFSNRTFKQQLDNAGIRRLFIGGLATDYCVLNTVRDALNYHYKVFLLIDAIRAVNVRRQDGENAINEMIEKGAIPITLAMIG</sequence>
<comment type="similarity">
    <text evidence="1">Belongs to the isochorismatase family.</text>
</comment>
<dbReference type="RefSeq" id="WP_104430460.1">
    <property type="nucleotide sequence ID" value="NZ_PTIZ01000019.1"/>
</dbReference>
<dbReference type="EMBL" id="PTIZ01000019">
    <property type="protein sequence ID" value="PPK72196.1"/>
    <property type="molecule type" value="Genomic_DNA"/>
</dbReference>
<accession>A0A2S6H474</accession>
<dbReference type="AlphaFoldDB" id="A0A2S6H474"/>
<dbReference type="PANTHER" id="PTHR11080:SF2">
    <property type="entry name" value="LD05707P"/>
    <property type="match status" value="1"/>
</dbReference>
<name>A0A2S6H474_9GAMM</name>
<evidence type="ECO:0000256" key="7">
    <source>
        <dbReference type="ARBA" id="ARBA00043224"/>
    </source>
</evidence>
<dbReference type="GO" id="GO:0019363">
    <property type="term" value="P:pyridine nucleotide biosynthetic process"/>
    <property type="evidence" value="ECO:0007669"/>
    <property type="project" value="UniProtKB-KW"/>
</dbReference>
<dbReference type="Gene3D" id="3.40.50.850">
    <property type="entry name" value="Isochorismatase-like"/>
    <property type="match status" value="1"/>
</dbReference>
<dbReference type="SUPFAM" id="SSF52499">
    <property type="entry name" value="Isochorismatase-like hydrolases"/>
    <property type="match status" value="1"/>
</dbReference>
<keyword evidence="3" id="KW-0479">Metal-binding</keyword>
<dbReference type="InterPro" id="IPR052347">
    <property type="entry name" value="Isochorismatase_Nicotinamidase"/>
</dbReference>
<dbReference type="PANTHER" id="PTHR11080">
    <property type="entry name" value="PYRAZINAMIDASE/NICOTINAMIDASE"/>
    <property type="match status" value="1"/>
</dbReference>
<dbReference type="GO" id="GO:0008936">
    <property type="term" value="F:nicotinamidase activity"/>
    <property type="evidence" value="ECO:0007669"/>
    <property type="project" value="UniProtKB-EC"/>
</dbReference>
<evidence type="ECO:0000259" key="8">
    <source>
        <dbReference type="Pfam" id="PF00857"/>
    </source>
</evidence>
<evidence type="ECO:0000313" key="9">
    <source>
        <dbReference type="EMBL" id="PPK72196.1"/>
    </source>
</evidence>
<evidence type="ECO:0000256" key="4">
    <source>
        <dbReference type="ARBA" id="ARBA00022801"/>
    </source>
</evidence>